<feature type="compositionally biased region" description="Polar residues" evidence="2">
    <location>
        <begin position="1"/>
        <end position="19"/>
    </location>
</feature>
<evidence type="ECO:0000313" key="4">
    <source>
        <dbReference type="EMBL" id="KAK4250995.1"/>
    </source>
</evidence>
<feature type="compositionally biased region" description="Polar residues" evidence="2">
    <location>
        <begin position="29"/>
        <end position="40"/>
    </location>
</feature>
<dbReference type="PANTHER" id="PTHR31573:SF4">
    <property type="entry name" value="FE2OG DIOXYGENASE DOMAIN-CONTAINING PROTEIN"/>
    <property type="match status" value="1"/>
</dbReference>
<dbReference type="GO" id="GO:0008198">
    <property type="term" value="F:ferrous iron binding"/>
    <property type="evidence" value="ECO:0007669"/>
    <property type="project" value="TreeGrafter"/>
</dbReference>
<accession>A0AAN7CZ14</accession>
<gene>
    <name evidence="4" type="ORF">C7999DRAFT_11287</name>
</gene>
<dbReference type="Proteomes" id="UP001303647">
    <property type="component" value="Unassembled WGS sequence"/>
</dbReference>
<feature type="region of interest" description="Disordered" evidence="2">
    <location>
        <begin position="68"/>
        <end position="89"/>
    </location>
</feature>
<evidence type="ECO:0000256" key="2">
    <source>
        <dbReference type="SAM" id="MobiDB-lite"/>
    </source>
</evidence>
<dbReference type="Gene3D" id="2.60.120.590">
    <property type="entry name" value="Alpha-ketoglutarate-dependent dioxygenase AlkB-like"/>
    <property type="match status" value="1"/>
</dbReference>
<dbReference type="GO" id="GO:0051747">
    <property type="term" value="F:cytosine C-5 DNA demethylase activity"/>
    <property type="evidence" value="ECO:0007669"/>
    <property type="project" value="TreeGrafter"/>
</dbReference>
<reference evidence="4" key="2">
    <citation type="submission" date="2023-05" db="EMBL/GenBank/DDBJ databases">
        <authorList>
            <consortium name="Lawrence Berkeley National Laboratory"/>
            <person name="Steindorff A."/>
            <person name="Hensen N."/>
            <person name="Bonometti L."/>
            <person name="Westerberg I."/>
            <person name="Brannstrom I.O."/>
            <person name="Guillou S."/>
            <person name="Cros-Aarteil S."/>
            <person name="Calhoun S."/>
            <person name="Haridas S."/>
            <person name="Kuo A."/>
            <person name="Mondo S."/>
            <person name="Pangilinan J."/>
            <person name="Riley R."/>
            <person name="Labutti K."/>
            <person name="Andreopoulos B."/>
            <person name="Lipzen A."/>
            <person name="Chen C."/>
            <person name="Yanf M."/>
            <person name="Daum C."/>
            <person name="Ng V."/>
            <person name="Clum A."/>
            <person name="Ohm R."/>
            <person name="Martin F."/>
            <person name="Silar P."/>
            <person name="Natvig D."/>
            <person name="Lalanne C."/>
            <person name="Gautier V."/>
            <person name="Ament-Velasquez S.L."/>
            <person name="Kruys A."/>
            <person name="Hutchinson M.I."/>
            <person name="Powell A.J."/>
            <person name="Barry K."/>
            <person name="Miller A.N."/>
            <person name="Grigoriev I.V."/>
            <person name="Debuchy R."/>
            <person name="Gladieux P."/>
            <person name="Thoren M.H."/>
            <person name="Johannesson H."/>
        </authorList>
    </citation>
    <scope>NUCLEOTIDE SEQUENCE</scope>
    <source>
        <strain evidence="4">CBS 359.72</strain>
    </source>
</reference>
<dbReference type="GO" id="GO:0035516">
    <property type="term" value="F:broad specificity oxidative DNA demethylase activity"/>
    <property type="evidence" value="ECO:0007669"/>
    <property type="project" value="TreeGrafter"/>
</dbReference>
<proteinExistence type="predicted"/>
<feature type="binding site" evidence="1">
    <location>
        <position position="600"/>
    </location>
    <ligand>
        <name>2-oxoglutarate</name>
        <dbReference type="ChEBI" id="CHEBI:16810"/>
    </ligand>
</feature>
<feature type="binding site" evidence="1">
    <location>
        <position position="591"/>
    </location>
    <ligand>
        <name>2-oxoglutarate</name>
        <dbReference type="ChEBI" id="CHEBI:16810"/>
    </ligand>
</feature>
<keyword evidence="5" id="KW-1185">Reference proteome</keyword>
<dbReference type="PANTHER" id="PTHR31573">
    <property type="entry name" value="ALPHA-KETOGLUTARATE-DEPENDENT DIOXYGENASE ALKB HOMOLOG 2"/>
    <property type="match status" value="1"/>
</dbReference>
<dbReference type="InterPro" id="IPR027450">
    <property type="entry name" value="AlkB-like"/>
</dbReference>
<sequence length="721" mass="80377">MSYLTDQGVSQELPPSQITPKLGTYPNKIESSSHQNNRSLVTQLRTSGRLAAQRAQIAIKRTAEDLDESTLEGSSKRVHLDTGEGSEYSQSGISQYVADTVSENTHNDSMQTTVVSLAGAGKTSRPKTKVQTVEAPFTRPPAAGKPLVWANARGSLCEALPYFRAFKGSLHSADLVCQGFLIDQEVDQRDVFGSQVIISSVGGGRVKDPETGNMVRSHDASDTASNISAIINAYRNKSLVAEKQISKRNSKAVTAWRIRFEKADLAEPSWWIPETDEIGISNNTVVKASVTICKKCNTSSKEIFTAGWLCLNHKCEQYFVSTTGLPVDLEGLAYTEAFLSERTSFGGRIPSIKPSVPLSDGLHGTELALRRGFVCPECGCCNRRVYWNRWVCENERCHYSRDAPMLPYPKALLRKENEEFDNRMSKRRTRYGVNENTLCQDVYLHDPFATIYQRGYLQFSQTLALGGIFSASREVISKPNGPDDLFRTLELTDIGLRRNPAAVVGHKLEGYTRHFQQNFGARYKFGVTVQSKGFSEAPDAILRALQRLIWAKQVSVEQSNAFVNALDRKYVGEHAIVLNSGDFNELLALGYMEDDKINYHDDGERELGPVVAALSLGSPSTMRFRPKRNTGFFLPTQQVQGRTCYKEVLEVTMKHGDMMVMIGTEIQKVYEHTVEPYGKRRFSLTARYIDPEKMKSQGDRDDAAVKGAIPEHAKAFVYDGF</sequence>
<dbReference type="InterPro" id="IPR037151">
    <property type="entry name" value="AlkB-like_sf"/>
</dbReference>
<feature type="region of interest" description="Disordered" evidence="2">
    <location>
        <begin position="1"/>
        <end position="40"/>
    </location>
</feature>
<feature type="domain" description="Alpha-ketoglutarate-dependent dioxygenase AlkB-like" evidence="3">
    <location>
        <begin position="509"/>
        <end position="687"/>
    </location>
</feature>
<dbReference type="SUPFAM" id="SSF51197">
    <property type="entry name" value="Clavaminate synthase-like"/>
    <property type="match status" value="1"/>
</dbReference>
<reference evidence="4" key="1">
    <citation type="journal article" date="2023" name="Mol. Phylogenet. Evol.">
        <title>Genome-scale phylogeny and comparative genomics of the fungal order Sordariales.</title>
        <authorList>
            <person name="Hensen N."/>
            <person name="Bonometti L."/>
            <person name="Westerberg I."/>
            <person name="Brannstrom I.O."/>
            <person name="Guillou S."/>
            <person name="Cros-Aarteil S."/>
            <person name="Calhoun S."/>
            <person name="Haridas S."/>
            <person name="Kuo A."/>
            <person name="Mondo S."/>
            <person name="Pangilinan J."/>
            <person name="Riley R."/>
            <person name="LaButti K."/>
            <person name="Andreopoulos B."/>
            <person name="Lipzen A."/>
            <person name="Chen C."/>
            <person name="Yan M."/>
            <person name="Daum C."/>
            <person name="Ng V."/>
            <person name="Clum A."/>
            <person name="Steindorff A."/>
            <person name="Ohm R.A."/>
            <person name="Martin F."/>
            <person name="Silar P."/>
            <person name="Natvig D.O."/>
            <person name="Lalanne C."/>
            <person name="Gautier V."/>
            <person name="Ament-Velasquez S.L."/>
            <person name="Kruys A."/>
            <person name="Hutchinson M.I."/>
            <person name="Powell A.J."/>
            <person name="Barry K."/>
            <person name="Miller A.N."/>
            <person name="Grigoriev I.V."/>
            <person name="Debuchy R."/>
            <person name="Gladieux P."/>
            <person name="Hiltunen Thoren M."/>
            <person name="Johannesson H."/>
        </authorList>
    </citation>
    <scope>NUCLEOTIDE SEQUENCE</scope>
    <source>
        <strain evidence="4">CBS 359.72</strain>
    </source>
</reference>
<dbReference type="InterPro" id="IPR032852">
    <property type="entry name" value="ALKBH2"/>
</dbReference>
<feature type="binding site" evidence="1">
    <location>
        <position position="672"/>
    </location>
    <ligand>
        <name>2-oxoglutarate</name>
        <dbReference type="ChEBI" id="CHEBI:16810"/>
    </ligand>
</feature>
<evidence type="ECO:0000313" key="5">
    <source>
        <dbReference type="Proteomes" id="UP001303647"/>
    </source>
</evidence>
<dbReference type="EMBL" id="MU857609">
    <property type="protein sequence ID" value="KAK4250995.1"/>
    <property type="molecule type" value="Genomic_DNA"/>
</dbReference>
<dbReference type="Pfam" id="PF13532">
    <property type="entry name" value="2OG-FeII_Oxy_2"/>
    <property type="match status" value="1"/>
</dbReference>
<dbReference type="GO" id="GO:0006307">
    <property type="term" value="P:DNA alkylation repair"/>
    <property type="evidence" value="ECO:0007669"/>
    <property type="project" value="TreeGrafter"/>
</dbReference>
<protein>
    <recommendedName>
        <fullName evidence="3">Alpha-ketoglutarate-dependent dioxygenase AlkB-like domain-containing protein</fullName>
    </recommendedName>
</protein>
<dbReference type="AlphaFoldDB" id="A0AAN7CZ14"/>
<evidence type="ECO:0000256" key="1">
    <source>
        <dbReference type="PIRSR" id="PIRSR632852-1"/>
    </source>
</evidence>
<comment type="caution">
    <text evidence="4">The sequence shown here is derived from an EMBL/GenBank/DDBJ whole genome shotgun (WGS) entry which is preliminary data.</text>
</comment>
<organism evidence="4 5">
    <name type="scientific">Corynascus novoguineensis</name>
    <dbReference type="NCBI Taxonomy" id="1126955"/>
    <lineage>
        <taxon>Eukaryota</taxon>
        <taxon>Fungi</taxon>
        <taxon>Dikarya</taxon>
        <taxon>Ascomycota</taxon>
        <taxon>Pezizomycotina</taxon>
        <taxon>Sordariomycetes</taxon>
        <taxon>Sordariomycetidae</taxon>
        <taxon>Sordariales</taxon>
        <taxon>Chaetomiaceae</taxon>
        <taxon>Corynascus</taxon>
    </lineage>
</organism>
<evidence type="ECO:0000259" key="3">
    <source>
        <dbReference type="Pfam" id="PF13532"/>
    </source>
</evidence>
<name>A0AAN7CZ14_9PEZI</name>